<evidence type="ECO:0000256" key="5">
    <source>
        <dbReference type="RuleBase" id="RU003844"/>
    </source>
</evidence>
<evidence type="ECO:0000256" key="7">
    <source>
        <dbReference type="SAM" id="Phobius"/>
    </source>
</evidence>
<dbReference type="Gene3D" id="2.40.160.120">
    <property type="match status" value="1"/>
</dbReference>
<dbReference type="Gene3D" id="3.30.70.3490">
    <property type="match status" value="1"/>
</dbReference>
<feature type="region of interest" description="Disordered" evidence="6">
    <location>
        <begin position="122"/>
        <end position="141"/>
    </location>
</feature>
<dbReference type="STRING" id="42251.A0A2T7A2F4"/>
<dbReference type="PROSITE" id="PS01013">
    <property type="entry name" value="OSBP"/>
    <property type="match status" value="1"/>
</dbReference>
<accession>A0A2T7A2F4</accession>
<dbReference type="AlphaFoldDB" id="A0A2T7A2F4"/>
<keyword evidence="9" id="KW-1185">Reference proteome</keyword>
<organism evidence="8 9">
    <name type="scientific">Tuber borchii</name>
    <name type="common">White truffle</name>
    <dbReference type="NCBI Taxonomy" id="42251"/>
    <lineage>
        <taxon>Eukaryota</taxon>
        <taxon>Fungi</taxon>
        <taxon>Dikarya</taxon>
        <taxon>Ascomycota</taxon>
        <taxon>Pezizomycotina</taxon>
        <taxon>Pezizomycetes</taxon>
        <taxon>Pezizales</taxon>
        <taxon>Tuberaceae</taxon>
        <taxon>Tuber</taxon>
    </lineage>
</organism>
<dbReference type="FunFam" id="1.10.287.2720:FF:000001">
    <property type="entry name" value="Oxysterol-binding OBPalpha"/>
    <property type="match status" value="1"/>
</dbReference>
<keyword evidence="7" id="KW-0812">Transmembrane</keyword>
<comment type="caution">
    <text evidence="8">The sequence shown here is derived from an EMBL/GenBank/DDBJ whole genome shotgun (WGS) entry which is preliminary data.</text>
</comment>
<evidence type="ECO:0000256" key="6">
    <source>
        <dbReference type="SAM" id="MobiDB-lite"/>
    </source>
</evidence>
<sequence>MVFHQTSAAKDQVWYRIAIVILSTPTKHHPSTRPPTSTGTYIRGKFLYSSRVSLQNPHSHIRHLSQILFSIFANFFTLPVPISIPLLLLFSRIPYAPLHTRNNHCRRRSSLSSMFFAASSVATPSNKSSDGEKVDSEEETVVDDGEKNMLLSIISQLRPGADLSRITLPTFILEPKSMLERITNFMQHPETLLPMSEVEDPTERFISVVKFYLSGWHIKPAGVKKPLNPILGEYFTCYWDFNETPGTQAFYISEQTSHHPPKSSYFYMAPHHHIRIDGTLKPQSRFLGNSAASMMNSSVVVLRLLSRGATAGEPDGGEKYILTQPNMYVRGILFGKMKYELGDHSYVKCPELDLVADIEFKVKGFFTGAYNAIGGFIKRESTGEVLYEITGSWNGEMFIKDVLTGKRDLLFDATNANPTPPAVRPLSEQDDRESQKLWKPVTSALKKRDQDAATEEKFRIEDRQREEARLREADGVEWTPRFFRRVDPAKGEEEELDWVISTHIDGVTPEEQIEQILTIAPILTGVRRNSKYDIPPHHPHHEKAPEEEARGDSNLLDVSPHLQPAGADTQVHRTPQPPLALEADLIDFGSEADVKDDGSGSTLMPTSKGIITGRFASSGLDDMQELGGSLPETGSRRETLKQKPANNSIVISDDDSSDGFEDAVER</sequence>
<evidence type="ECO:0008006" key="10">
    <source>
        <dbReference type="Google" id="ProtNLM"/>
    </source>
</evidence>
<dbReference type="GO" id="GO:0032541">
    <property type="term" value="C:cortical endoplasmic reticulum"/>
    <property type="evidence" value="ECO:0007669"/>
    <property type="project" value="TreeGrafter"/>
</dbReference>
<dbReference type="GO" id="GO:0032934">
    <property type="term" value="F:sterol binding"/>
    <property type="evidence" value="ECO:0007669"/>
    <property type="project" value="TreeGrafter"/>
</dbReference>
<evidence type="ECO:0000256" key="1">
    <source>
        <dbReference type="ARBA" id="ARBA00008842"/>
    </source>
</evidence>
<feature type="compositionally biased region" description="Basic and acidic residues" evidence="6">
    <location>
        <begin position="530"/>
        <end position="551"/>
    </location>
</feature>
<dbReference type="GO" id="GO:0006869">
    <property type="term" value="P:lipid transport"/>
    <property type="evidence" value="ECO:0007669"/>
    <property type="project" value="UniProtKB-KW"/>
</dbReference>
<feature type="region of interest" description="Disordered" evidence="6">
    <location>
        <begin position="414"/>
        <end position="433"/>
    </location>
</feature>
<evidence type="ECO:0000313" key="8">
    <source>
        <dbReference type="EMBL" id="PUU81904.1"/>
    </source>
</evidence>
<dbReference type="PANTHER" id="PTHR10972">
    <property type="entry name" value="OXYSTEROL-BINDING PROTEIN-RELATED"/>
    <property type="match status" value="1"/>
</dbReference>
<dbReference type="InterPro" id="IPR018494">
    <property type="entry name" value="Oxysterol-bd_CS"/>
</dbReference>
<dbReference type="InterPro" id="IPR037239">
    <property type="entry name" value="OSBP_sf"/>
</dbReference>
<name>A0A2T7A2F4_TUBBO</name>
<dbReference type="InterPro" id="IPR000648">
    <property type="entry name" value="Oxysterol-bd"/>
</dbReference>
<dbReference type="OrthoDB" id="14833at2759"/>
<feature type="region of interest" description="Disordered" evidence="6">
    <location>
        <begin position="620"/>
        <end position="666"/>
    </location>
</feature>
<dbReference type="GO" id="GO:0005829">
    <property type="term" value="C:cytosol"/>
    <property type="evidence" value="ECO:0007669"/>
    <property type="project" value="TreeGrafter"/>
</dbReference>
<comment type="similarity">
    <text evidence="1 5">Belongs to the OSBP family.</text>
</comment>
<evidence type="ECO:0000256" key="2">
    <source>
        <dbReference type="ARBA" id="ARBA00022448"/>
    </source>
</evidence>
<reference evidence="8 9" key="1">
    <citation type="submission" date="2017-04" db="EMBL/GenBank/DDBJ databases">
        <title>Draft genome sequence of Tuber borchii Vittad., a whitish edible truffle.</title>
        <authorList>
            <consortium name="DOE Joint Genome Institute"/>
            <person name="Murat C."/>
            <person name="Kuo A."/>
            <person name="Barry K.W."/>
            <person name="Clum A."/>
            <person name="Dockter R.B."/>
            <person name="Fauchery L."/>
            <person name="Iotti M."/>
            <person name="Kohler A."/>
            <person name="Labutti K."/>
            <person name="Lindquist E.A."/>
            <person name="Lipzen A."/>
            <person name="Ohm R.A."/>
            <person name="Wang M."/>
            <person name="Grigoriev I.V."/>
            <person name="Zambonelli A."/>
            <person name="Martin F.M."/>
        </authorList>
    </citation>
    <scope>NUCLEOTIDE SEQUENCE [LARGE SCALE GENOMIC DNA]</scope>
    <source>
        <strain evidence="8 9">Tbo3840</strain>
    </source>
</reference>
<dbReference type="PANTHER" id="PTHR10972:SF102">
    <property type="entry name" value="OXYSTEROL-BINDING PROTEIN"/>
    <property type="match status" value="1"/>
</dbReference>
<dbReference type="Pfam" id="PF01237">
    <property type="entry name" value="Oxysterol_BP"/>
    <property type="match status" value="2"/>
</dbReference>
<evidence type="ECO:0000256" key="4">
    <source>
        <dbReference type="ARBA" id="ARBA00023121"/>
    </source>
</evidence>
<dbReference type="GO" id="GO:0016020">
    <property type="term" value="C:membrane"/>
    <property type="evidence" value="ECO:0007669"/>
    <property type="project" value="TreeGrafter"/>
</dbReference>
<keyword evidence="2" id="KW-0813">Transport</keyword>
<keyword evidence="7" id="KW-0472">Membrane</keyword>
<evidence type="ECO:0000313" key="9">
    <source>
        <dbReference type="Proteomes" id="UP000244722"/>
    </source>
</evidence>
<dbReference type="EMBL" id="NESQ01000037">
    <property type="protein sequence ID" value="PUU81904.1"/>
    <property type="molecule type" value="Genomic_DNA"/>
</dbReference>
<dbReference type="SUPFAM" id="SSF144000">
    <property type="entry name" value="Oxysterol-binding protein-like"/>
    <property type="match status" value="1"/>
</dbReference>
<protein>
    <recommendedName>
        <fullName evidence="10">Oxysterol-binding protein</fullName>
    </recommendedName>
</protein>
<feature type="compositionally biased region" description="Acidic residues" evidence="6">
    <location>
        <begin position="652"/>
        <end position="666"/>
    </location>
</feature>
<feature type="region of interest" description="Disordered" evidence="6">
    <location>
        <begin position="530"/>
        <end position="574"/>
    </location>
</feature>
<keyword evidence="7" id="KW-1133">Transmembrane helix</keyword>
<dbReference type="Proteomes" id="UP000244722">
    <property type="component" value="Unassembled WGS sequence"/>
</dbReference>
<dbReference type="FunFam" id="2.40.160.120:FF:000007">
    <property type="entry name" value="Oxysterol binding protein"/>
    <property type="match status" value="1"/>
</dbReference>
<dbReference type="Gene3D" id="1.10.287.2720">
    <property type="match status" value="1"/>
</dbReference>
<gene>
    <name evidence="8" type="ORF">B9Z19DRAFT_1099521</name>
</gene>
<evidence type="ECO:0000256" key="3">
    <source>
        <dbReference type="ARBA" id="ARBA00023055"/>
    </source>
</evidence>
<feature type="transmembrane region" description="Helical" evidence="7">
    <location>
        <begin position="67"/>
        <end position="90"/>
    </location>
</feature>
<keyword evidence="4" id="KW-0446">Lipid-binding</keyword>
<proteinExistence type="inferred from homology"/>
<keyword evidence="3" id="KW-0445">Lipid transport</keyword>